<proteinExistence type="predicted"/>
<dbReference type="AlphaFoldDB" id="A0A1I6M0T5"/>
<keyword evidence="3" id="KW-1185">Reference proteome</keyword>
<accession>A0A1I6M0T5</accession>
<sequence>MSIAPASPTREDELAASLAALSDSPIAQEARAYAETLATRREQRRRAAKAAAPLGAALTLLLVVSGTVGLRHQTSAAAEPTIYASRTGQIRTLLLEDGSTLTLDTASRVAVRMEAGARRLSLIEGRAAFDVAHDANRPFSVTAGNMTVTALGTRFSVTALPSDTAVTLVRGRVRVAAVRAGEVTLTPGQSTELRKDKSLAPPHATVSGDALAWQKGELDFRNVPVAAALEQANRYFGVKIALSDPHIGQRRIDGLFRAGDSRALIATLCSYFDLKVISRRENLVTLG</sequence>
<evidence type="ECO:0000313" key="3">
    <source>
        <dbReference type="Proteomes" id="UP000198824"/>
    </source>
</evidence>
<dbReference type="OrthoDB" id="7492241at2"/>
<evidence type="ECO:0000259" key="1">
    <source>
        <dbReference type="Pfam" id="PF04773"/>
    </source>
</evidence>
<dbReference type="PANTHER" id="PTHR30273">
    <property type="entry name" value="PERIPLASMIC SIGNAL SENSOR AND SIGMA FACTOR ACTIVATOR FECR-RELATED"/>
    <property type="match status" value="1"/>
</dbReference>
<name>A0A1I6M0T5_9SPHN</name>
<dbReference type="Gene3D" id="2.60.120.1440">
    <property type="match status" value="1"/>
</dbReference>
<dbReference type="GO" id="GO:0016989">
    <property type="term" value="F:sigma factor antagonist activity"/>
    <property type="evidence" value="ECO:0007669"/>
    <property type="project" value="TreeGrafter"/>
</dbReference>
<dbReference type="InterPro" id="IPR006860">
    <property type="entry name" value="FecR"/>
</dbReference>
<dbReference type="RefSeq" id="WP_093316109.1">
    <property type="nucleotide sequence ID" value="NZ_FOZG01000003.1"/>
</dbReference>
<evidence type="ECO:0000313" key="2">
    <source>
        <dbReference type="EMBL" id="SFS09102.1"/>
    </source>
</evidence>
<protein>
    <submittedName>
        <fullName evidence="2">FecR family protein</fullName>
    </submittedName>
</protein>
<organism evidence="2 3">
    <name type="scientific">Sphingomonas jatrophae</name>
    <dbReference type="NCBI Taxonomy" id="1166337"/>
    <lineage>
        <taxon>Bacteria</taxon>
        <taxon>Pseudomonadati</taxon>
        <taxon>Pseudomonadota</taxon>
        <taxon>Alphaproteobacteria</taxon>
        <taxon>Sphingomonadales</taxon>
        <taxon>Sphingomonadaceae</taxon>
        <taxon>Sphingomonas</taxon>
    </lineage>
</organism>
<dbReference type="EMBL" id="FOZG01000003">
    <property type="protein sequence ID" value="SFS09102.1"/>
    <property type="molecule type" value="Genomic_DNA"/>
</dbReference>
<dbReference type="Proteomes" id="UP000198824">
    <property type="component" value="Unassembled WGS sequence"/>
</dbReference>
<dbReference type="Gene3D" id="3.55.50.30">
    <property type="match status" value="1"/>
</dbReference>
<dbReference type="STRING" id="1166337.SAMN05192580_3220"/>
<dbReference type="PIRSF" id="PIRSF018266">
    <property type="entry name" value="FecR"/>
    <property type="match status" value="1"/>
</dbReference>
<dbReference type="Pfam" id="PF04773">
    <property type="entry name" value="FecR"/>
    <property type="match status" value="1"/>
</dbReference>
<gene>
    <name evidence="2" type="ORF">SAMN05192580_3220</name>
</gene>
<dbReference type="PANTHER" id="PTHR30273:SF2">
    <property type="entry name" value="PROTEIN FECR"/>
    <property type="match status" value="1"/>
</dbReference>
<dbReference type="InterPro" id="IPR012373">
    <property type="entry name" value="Ferrdict_sens_TM"/>
</dbReference>
<feature type="domain" description="FecR protein" evidence="1">
    <location>
        <begin position="83"/>
        <end position="174"/>
    </location>
</feature>
<reference evidence="2 3" key="1">
    <citation type="submission" date="2016-10" db="EMBL/GenBank/DDBJ databases">
        <authorList>
            <person name="de Groot N.N."/>
        </authorList>
    </citation>
    <scope>NUCLEOTIDE SEQUENCE [LARGE SCALE GENOMIC DNA]</scope>
    <source>
        <strain evidence="2 3">S5-249</strain>
    </source>
</reference>